<evidence type="ECO:0000313" key="2">
    <source>
        <dbReference type="Proteomes" id="UP000237000"/>
    </source>
</evidence>
<dbReference type="EMBL" id="JXTC01000148">
    <property type="protein sequence ID" value="PON85408.1"/>
    <property type="molecule type" value="Genomic_DNA"/>
</dbReference>
<keyword evidence="2" id="KW-1185">Reference proteome</keyword>
<organism evidence="1 2">
    <name type="scientific">Trema orientale</name>
    <name type="common">Charcoal tree</name>
    <name type="synonym">Celtis orientalis</name>
    <dbReference type="NCBI Taxonomy" id="63057"/>
    <lineage>
        <taxon>Eukaryota</taxon>
        <taxon>Viridiplantae</taxon>
        <taxon>Streptophyta</taxon>
        <taxon>Embryophyta</taxon>
        <taxon>Tracheophyta</taxon>
        <taxon>Spermatophyta</taxon>
        <taxon>Magnoliopsida</taxon>
        <taxon>eudicotyledons</taxon>
        <taxon>Gunneridae</taxon>
        <taxon>Pentapetalae</taxon>
        <taxon>rosids</taxon>
        <taxon>fabids</taxon>
        <taxon>Rosales</taxon>
        <taxon>Cannabaceae</taxon>
        <taxon>Trema</taxon>
    </lineage>
</organism>
<dbReference type="AlphaFoldDB" id="A0A2P5EIM6"/>
<reference evidence="2" key="1">
    <citation type="submission" date="2016-06" db="EMBL/GenBank/DDBJ databases">
        <title>Parallel loss of symbiosis genes in relatives of nitrogen-fixing non-legume Parasponia.</title>
        <authorList>
            <person name="Van Velzen R."/>
            <person name="Holmer R."/>
            <person name="Bu F."/>
            <person name="Rutten L."/>
            <person name="Van Zeijl A."/>
            <person name="Liu W."/>
            <person name="Santuari L."/>
            <person name="Cao Q."/>
            <person name="Sharma T."/>
            <person name="Shen D."/>
            <person name="Roswanjaya Y."/>
            <person name="Wardhani T."/>
            <person name="Kalhor M.S."/>
            <person name="Jansen J."/>
            <person name="Van den Hoogen J."/>
            <person name="Gungor B."/>
            <person name="Hartog M."/>
            <person name="Hontelez J."/>
            <person name="Verver J."/>
            <person name="Yang W.-C."/>
            <person name="Schijlen E."/>
            <person name="Repin R."/>
            <person name="Schilthuizen M."/>
            <person name="Schranz E."/>
            <person name="Heidstra R."/>
            <person name="Miyata K."/>
            <person name="Fedorova E."/>
            <person name="Kohlen W."/>
            <person name="Bisseling T."/>
            <person name="Smit S."/>
            <person name="Geurts R."/>
        </authorList>
    </citation>
    <scope>NUCLEOTIDE SEQUENCE [LARGE SCALE GENOMIC DNA]</scope>
    <source>
        <strain evidence="2">cv. RG33-2</strain>
    </source>
</reference>
<gene>
    <name evidence="1" type="ORF">TorRG33x02_188180</name>
</gene>
<comment type="caution">
    <text evidence="1">The sequence shown here is derived from an EMBL/GenBank/DDBJ whole genome shotgun (WGS) entry which is preliminary data.</text>
</comment>
<evidence type="ECO:0000313" key="1">
    <source>
        <dbReference type="EMBL" id="PON85408.1"/>
    </source>
</evidence>
<dbReference type="InParanoid" id="A0A2P5EIM6"/>
<dbReference type="Proteomes" id="UP000237000">
    <property type="component" value="Unassembled WGS sequence"/>
</dbReference>
<accession>A0A2P5EIM6</accession>
<proteinExistence type="predicted"/>
<sequence length="54" mass="6539">LSTEFDGVPRDFPSCLMTFRRLLDEFFNRIRRLFDGQISMAFRRLFNVRNSMAF</sequence>
<name>A0A2P5EIM6_TREOI</name>
<protein>
    <submittedName>
        <fullName evidence="1">Uncharacterized protein</fullName>
    </submittedName>
</protein>
<feature type="non-terminal residue" evidence="1">
    <location>
        <position position="1"/>
    </location>
</feature>